<name>A0A3S5AM58_9PLAT</name>
<dbReference type="Proteomes" id="UP000784294">
    <property type="component" value="Unassembled WGS sequence"/>
</dbReference>
<evidence type="ECO:0000313" key="2">
    <source>
        <dbReference type="Proteomes" id="UP000784294"/>
    </source>
</evidence>
<reference evidence="1" key="1">
    <citation type="submission" date="2018-11" db="EMBL/GenBank/DDBJ databases">
        <authorList>
            <consortium name="Pathogen Informatics"/>
        </authorList>
    </citation>
    <scope>NUCLEOTIDE SEQUENCE</scope>
</reference>
<accession>A0A3S5AM58</accession>
<evidence type="ECO:0000313" key="1">
    <source>
        <dbReference type="EMBL" id="VEL32897.1"/>
    </source>
</evidence>
<gene>
    <name evidence="1" type="ORF">PXEA_LOCUS26337</name>
</gene>
<comment type="caution">
    <text evidence="1">The sequence shown here is derived from an EMBL/GenBank/DDBJ whole genome shotgun (WGS) entry which is preliminary data.</text>
</comment>
<dbReference type="EMBL" id="CAAALY010244840">
    <property type="protein sequence ID" value="VEL32897.1"/>
    <property type="molecule type" value="Genomic_DNA"/>
</dbReference>
<proteinExistence type="predicted"/>
<keyword evidence="2" id="KW-1185">Reference proteome</keyword>
<dbReference type="AlphaFoldDB" id="A0A3S5AM58"/>
<sequence length="75" mass="8435">MHSRTCTYEASFSYALEAHRFELMPYRNFVSTSQIRVSGGKKNKKSVEHTSNGSVTARLGPALPCSFHCTREHLS</sequence>
<organism evidence="1 2">
    <name type="scientific">Protopolystoma xenopodis</name>
    <dbReference type="NCBI Taxonomy" id="117903"/>
    <lineage>
        <taxon>Eukaryota</taxon>
        <taxon>Metazoa</taxon>
        <taxon>Spiralia</taxon>
        <taxon>Lophotrochozoa</taxon>
        <taxon>Platyhelminthes</taxon>
        <taxon>Monogenea</taxon>
        <taxon>Polyopisthocotylea</taxon>
        <taxon>Polystomatidea</taxon>
        <taxon>Polystomatidae</taxon>
        <taxon>Protopolystoma</taxon>
    </lineage>
</organism>
<protein>
    <submittedName>
        <fullName evidence="1">Uncharacterized protein</fullName>
    </submittedName>
</protein>